<evidence type="ECO:0000313" key="2">
    <source>
        <dbReference type="Proteomes" id="UP000245341"/>
    </source>
</evidence>
<dbReference type="RefSeq" id="XP_030887473.1">
    <property type="nucleotide sequence ID" value="XM_031031613.1"/>
</dbReference>
<dbReference type="Proteomes" id="UP000245341">
    <property type="component" value="Unplaced"/>
</dbReference>
<name>A0A7F8R4D5_LEPWE</name>
<dbReference type="KEGG" id="lww:115942079"/>
<dbReference type="GeneID" id="115942079"/>
<accession>A0A7F8R4D5</accession>
<organism evidence="2 3">
    <name type="scientific">Leptonychotes weddellii</name>
    <name type="common">Weddell seal</name>
    <name type="synonym">Otaria weddellii</name>
    <dbReference type="NCBI Taxonomy" id="9713"/>
    <lineage>
        <taxon>Eukaryota</taxon>
        <taxon>Metazoa</taxon>
        <taxon>Chordata</taxon>
        <taxon>Craniata</taxon>
        <taxon>Vertebrata</taxon>
        <taxon>Euteleostomi</taxon>
        <taxon>Mammalia</taxon>
        <taxon>Eutheria</taxon>
        <taxon>Laurasiatheria</taxon>
        <taxon>Carnivora</taxon>
        <taxon>Caniformia</taxon>
        <taxon>Pinnipedia</taxon>
        <taxon>Phocidae</taxon>
        <taxon>Monachinae</taxon>
        <taxon>Lobodontini</taxon>
        <taxon>Leptonychotes</taxon>
    </lineage>
</organism>
<keyword evidence="2" id="KW-1185">Reference proteome</keyword>
<evidence type="ECO:0000256" key="1">
    <source>
        <dbReference type="SAM" id="MobiDB-lite"/>
    </source>
</evidence>
<proteinExistence type="predicted"/>
<reference evidence="3" key="1">
    <citation type="submission" date="2025-08" db="UniProtKB">
        <authorList>
            <consortium name="RefSeq"/>
        </authorList>
    </citation>
    <scope>IDENTIFICATION</scope>
    <source>
        <tissue evidence="3">Liver</tissue>
    </source>
</reference>
<dbReference type="AlphaFoldDB" id="A0A7F8R4D5"/>
<gene>
    <name evidence="3" type="primary">LOC115942079</name>
</gene>
<feature type="region of interest" description="Disordered" evidence="1">
    <location>
        <begin position="1"/>
        <end position="53"/>
    </location>
</feature>
<dbReference type="OrthoDB" id="47923at2759"/>
<protein>
    <submittedName>
        <fullName evidence="3">Synapse-associated protein 1-like</fullName>
    </submittedName>
</protein>
<evidence type="ECO:0000313" key="3">
    <source>
        <dbReference type="RefSeq" id="XP_030887473.1"/>
    </source>
</evidence>
<sequence>MFRGLSSWLGLEQPAASGRQSEGDGQVEGDAPPQQCSEEVSESAEEEPRQAGDQELLHQAKGLGNYLFSFATAATKKITESVAETAQTIKKSVEEGKIDDIIDKTIIGDFQKEQKKFVEEQLTKKSGMIHVFCTRRTYLPDFIEHLLMCQTPH</sequence>